<keyword evidence="5" id="KW-0347">Helicase</keyword>
<dbReference type="PANTHER" id="PTHR47957:SF3">
    <property type="entry name" value="ATP-DEPENDENT HELICASE HRQ1"/>
    <property type="match status" value="1"/>
</dbReference>
<dbReference type="GO" id="GO:0004386">
    <property type="term" value="F:helicase activity"/>
    <property type="evidence" value="ECO:0007669"/>
    <property type="project" value="UniProtKB-KW"/>
</dbReference>
<dbReference type="CDD" id="cd18797">
    <property type="entry name" value="SF2_C_Hrq"/>
    <property type="match status" value="1"/>
</dbReference>
<keyword evidence="6" id="KW-1185">Reference proteome</keyword>
<dbReference type="InterPro" id="IPR011545">
    <property type="entry name" value="DEAD/DEAH_box_helicase_dom"/>
</dbReference>
<organism evidence="5 6">
    <name type="scientific">Cellulomonas fengjieae</name>
    <dbReference type="NCBI Taxonomy" id="2819978"/>
    <lineage>
        <taxon>Bacteria</taxon>
        <taxon>Bacillati</taxon>
        <taxon>Actinomycetota</taxon>
        <taxon>Actinomycetes</taxon>
        <taxon>Micrococcales</taxon>
        <taxon>Cellulomonadaceae</taxon>
        <taxon>Cellulomonas</taxon>
    </lineage>
</organism>
<sequence>MTHVRHLPSRPGAQADWPAWADPDLVQGYRSLGVDRPWTHQADAADAAWSGRHTVLATSTGSGKSLAFWLPALSAARAAAAGGLLDPGRIESVARRATTLYLCPTKALAADQLSALERLLVAARTRDVRVATCDGDTSLDERRWVQEHADVVLTNPDFLHFALLPQHRRWARLLASLRYVVVDECHAFRGVFGAHVGLVLRRLRRLAASYGATPTFLLASATTSDPAESAARLIGVDASEVTAVTDDASPAGRKTFVLWQPPELPGTEAPWSALLPEDDPWATPLALPRHVTRGPDDLAPPGPDDVWDAPAVHSAALSAPPEGSGPLGTGERLVAVPSDRPRRTATAEIADLLADLTAAGARSLAFTRSRRGAESVAAATRAHLTHIDPAFAASVSAYRGGYLPEERRALESAIRSGALRALATTNALELGVDISGLDAVFIAGWPGTRVSLWQQAGRAGRAGTDGLVVLVAREDPLDTFLVHHAEAIFDTPVEATVFDTTNPYVLAPHLCAAAAELPLRADELDLFGPRTAGLLGELVERGTLRRRPSGWYWTHNESASRLTDLRGSGGDPVRVVESATGRLLGTVDAASADSTVHDGAVYVHQGATFVVDELRLEDGVALVTRRDVDYGTWARWVTTTEIRSVDAEVPWGPVTWGFGQVDVTTQVLGYQRKRIPDLQLLGTEELDLPARMLRTTAVWWTAPAEVLLAAGVTVEATPGALHAAEHASIGLLPLLATCDRWDLGGLSTALHVDTEQATVFVHDAYPGGAGFAERGFALGATWLRATRDAIAACRCLTGCPACVQSPKCGNANNPLDKAAAVRLLDVVLSHAPAPTTA</sequence>
<keyword evidence="5" id="KW-0378">Hydrolase</keyword>
<dbReference type="SUPFAM" id="SSF52540">
    <property type="entry name" value="P-loop containing nucleoside triphosphate hydrolases"/>
    <property type="match status" value="1"/>
</dbReference>
<dbReference type="InterPro" id="IPR027417">
    <property type="entry name" value="P-loop_NTPase"/>
</dbReference>
<dbReference type="InterPro" id="IPR018973">
    <property type="entry name" value="MZB"/>
</dbReference>
<dbReference type="EMBL" id="JAGFBM010000001">
    <property type="protein sequence ID" value="MBO3083421.1"/>
    <property type="molecule type" value="Genomic_DNA"/>
</dbReference>
<dbReference type="InterPro" id="IPR055227">
    <property type="entry name" value="HRQ1_WHD"/>
</dbReference>
<proteinExistence type="predicted"/>
<feature type="domain" description="Helicase C-terminal" evidence="4">
    <location>
        <begin position="348"/>
        <end position="504"/>
    </location>
</feature>
<dbReference type="SMART" id="SM00490">
    <property type="entry name" value="HELICc"/>
    <property type="match status" value="1"/>
</dbReference>
<dbReference type="Pfam" id="PF00270">
    <property type="entry name" value="DEAD"/>
    <property type="match status" value="1"/>
</dbReference>
<protein>
    <submittedName>
        <fullName evidence="5">DEAD/DEAH box helicase</fullName>
    </submittedName>
</protein>
<dbReference type="SMART" id="SM00487">
    <property type="entry name" value="DEXDc"/>
    <property type="match status" value="1"/>
</dbReference>
<dbReference type="Proteomes" id="UP000678317">
    <property type="component" value="Unassembled WGS sequence"/>
</dbReference>
<evidence type="ECO:0000259" key="4">
    <source>
        <dbReference type="PROSITE" id="PS51194"/>
    </source>
</evidence>
<dbReference type="Gene3D" id="3.40.50.300">
    <property type="entry name" value="P-loop containing nucleotide triphosphate hydrolases"/>
    <property type="match status" value="2"/>
</dbReference>
<evidence type="ECO:0000256" key="1">
    <source>
        <dbReference type="ARBA" id="ARBA00022741"/>
    </source>
</evidence>
<reference evidence="5 6" key="1">
    <citation type="submission" date="2021-03" db="EMBL/GenBank/DDBJ databases">
        <title>novel species in genus Cellulomonas.</title>
        <authorList>
            <person name="Zhang G."/>
        </authorList>
    </citation>
    <scope>NUCLEOTIDE SEQUENCE [LARGE SCALE GENOMIC DNA]</scope>
    <source>
        <strain evidence="6">zg-ZUI188</strain>
    </source>
</reference>
<dbReference type="NCBIfam" id="TIGR03817">
    <property type="entry name" value="DECH_helic"/>
    <property type="match status" value="1"/>
</dbReference>
<evidence type="ECO:0000256" key="2">
    <source>
        <dbReference type="ARBA" id="ARBA00022840"/>
    </source>
</evidence>
<comment type="caution">
    <text evidence="5">The sequence shown here is derived from an EMBL/GenBank/DDBJ whole genome shotgun (WGS) entry which is preliminary data.</text>
</comment>
<feature type="domain" description="Helicase ATP-binding" evidence="3">
    <location>
        <begin position="45"/>
        <end position="241"/>
    </location>
</feature>
<evidence type="ECO:0000313" key="5">
    <source>
        <dbReference type="EMBL" id="MBO3083421.1"/>
    </source>
</evidence>
<dbReference type="RefSeq" id="WP_208288999.1">
    <property type="nucleotide sequence ID" value="NZ_CP074404.1"/>
</dbReference>
<evidence type="ECO:0000259" key="3">
    <source>
        <dbReference type="PROSITE" id="PS51192"/>
    </source>
</evidence>
<dbReference type="InterPro" id="IPR022307">
    <property type="entry name" value="Helicase_put_actinobac"/>
</dbReference>
<keyword evidence="1" id="KW-0547">Nucleotide-binding</keyword>
<dbReference type="InterPro" id="IPR014001">
    <property type="entry name" value="Helicase_ATP-bd"/>
</dbReference>
<evidence type="ECO:0000313" key="6">
    <source>
        <dbReference type="Proteomes" id="UP000678317"/>
    </source>
</evidence>
<name>A0ABS3SEN7_9CELL</name>
<dbReference type="PANTHER" id="PTHR47957">
    <property type="entry name" value="ATP-DEPENDENT HELICASE HRQ1"/>
    <property type="match status" value="1"/>
</dbReference>
<accession>A0ABS3SEN7</accession>
<dbReference type="Pfam" id="PF00271">
    <property type="entry name" value="Helicase_C"/>
    <property type="match status" value="1"/>
</dbReference>
<dbReference type="PROSITE" id="PS51192">
    <property type="entry name" value="HELICASE_ATP_BIND_1"/>
    <property type="match status" value="1"/>
</dbReference>
<gene>
    <name evidence="5" type="ORF">J4035_02115</name>
</gene>
<keyword evidence="2" id="KW-0067">ATP-binding</keyword>
<dbReference type="InterPro" id="IPR001650">
    <property type="entry name" value="Helicase_C-like"/>
</dbReference>
<dbReference type="Pfam" id="PF09369">
    <property type="entry name" value="MZB"/>
    <property type="match status" value="1"/>
</dbReference>
<dbReference type="PROSITE" id="PS51194">
    <property type="entry name" value="HELICASE_CTER"/>
    <property type="match status" value="1"/>
</dbReference>
<dbReference type="Pfam" id="PF22982">
    <property type="entry name" value="WHD_HRQ1"/>
    <property type="match status" value="1"/>
</dbReference>